<dbReference type="PANTHER" id="PTHR12277:SF81">
    <property type="entry name" value="PROTEIN ABHD13"/>
    <property type="match status" value="1"/>
</dbReference>
<dbReference type="SUPFAM" id="SSF53474">
    <property type="entry name" value="alpha/beta-Hydrolases"/>
    <property type="match status" value="1"/>
</dbReference>
<comment type="caution">
    <text evidence="2">The sequence shown here is derived from an EMBL/GenBank/DDBJ whole genome shotgun (WGS) entry which is preliminary data.</text>
</comment>
<accession>A0AAD5TTL9</accession>
<organism evidence="2 3">
    <name type="scientific">Clydaea vesicula</name>
    <dbReference type="NCBI Taxonomy" id="447962"/>
    <lineage>
        <taxon>Eukaryota</taxon>
        <taxon>Fungi</taxon>
        <taxon>Fungi incertae sedis</taxon>
        <taxon>Chytridiomycota</taxon>
        <taxon>Chytridiomycota incertae sedis</taxon>
        <taxon>Chytridiomycetes</taxon>
        <taxon>Lobulomycetales</taxon>
        <taxon>Lobulomycetaceae</taxon>
        <taxon>Clydaea</taxon>
    </lineage>
</organism>
<dbReference type="GO" id="GO:0008474">
    <property type="term" value="F:palmitoyl-(protein) hydrolase activity"/>
    <property type="evidence" value="ECO:0007669"/>
    <property type="project" value="TreeGrafter"/>
</dbReference>
<dbReference type="GO" id="GO:0008236">
    <property type="term" value="F:serine-type peptidase activity"/>
    <property type="evidence" value="ECO:0007669"/>
    <property type="project" value="InterPro"/>
</dbReference>
<keyword evidence="3" id="KW-1185">Reference proteome</keyword>
<dbReference type="EMBL" id="JADGJW010001532">
    <property type="protein sequence ID" value="KAJ3202703.1"/>
    <property type="molecule type" value="Genomic_DNA"/>
</dbReference>
<dbReference type="Gene3D" id="3.40.50.1820">
    <property type="entry name" value="alpha/beta hydrolase"/>
    <property type="match status" value="1"/>
</dbReference>
<dbReference type="GO" id="GO:0016020">
    <property type="term" value="C:membrane"/>
    <property type="evidence" value="ECO:0007669"/>
    <property type="project" value="TreeGrafter"/>
</dbReference>
<dbReference type="PANTHER" id="PTHR12277">
    <property type="entry name" value="ALPHA/BETA HYDROLASE DOMAIN-CONTAINING PROTEIN"/>
    <property type="match status" value="1"/>
</dbReference>
<dbReference type="Proteomes" id="UP001211065">
    <property type="component" value="Unassembled WGS sequence"/>
</dbReference>
<evidence type="ECO:0000313" key="3">
    <source>
        <dbReference type="Proteomes" id="UP001211065"/>
    </source>
</evidence>
<evidence type="ECO:0000259" key="1">
    <source>
        <dbReference type="Pfam" id="PF00326"/>
    </source>
</evidence>
<feature type="domain" description="Peptidase S9 prolyl oligopeptidase catalytic" evidence="1">
    <location>
        <begin position="42"/>
        <end position="164"/>
    </location>
</feature>
<reference evidence="2" key="1">
    <citation type="submission" date="2020-05" db="EMBL/GenBank/DDBJ databases">
        <title>Phylogenomic resolution of chytrid fungi.</title>
        <authorList>
            <person name="Stajich J.E."/>
            <person name="Amses K."/>
            <person name="Simmons R."/>
            <person name="Seto K."/>
            <person name="Myers J."/>
            <person name="Bonds A."/>
            <person name="Quandt C.A."/>
            <person name="Barry K."/>
            <person name="Liu P."/>
            <person name="Grigoriev I."/>
            <person name="Longcore J.E."/>
            <person name="James T.Y."/>
        </authorList>
    </citation>
    <scope>NUCLEOTIDE SEQUENCE</scope>
    <source>
        <strain evidence="2">JEL0476</strain>
    </source>
</reference>
<protein>
    <recommendedName>
        <fullName evidence="1">Peptidase S9 prolyl oligopeptidase catalytic domain-containing protein</fullName>
    </recommendedName>
</protein>
<dbReference type="AlphaFoldDB" id="A0AAD5TTL9"/>
<sequence length="211" mass="24215">MGHRLPIARLLYKLLKCNIFLLSYRGYGFSEGEPNEVGLKIDAQTALDYIKNHEILKNTKLIAYGQSIGGAVAIDIVSKNENLFEALIIENTFLSIPKLIPTVMPVIAPVKFLCHQKWNNEESIKNLKKIPILLLSGSKDELVPPSHMLELFKILKEVRRCNIKKKDNLLMEDEDLKLVWKEFANGTHNDTCMQDNYFKFIFEFLHNLGIV</sequence>
<evidence type="ECO:0000313" key="2">
    <source>
        <dbReference type="EMBL" id="KAJ3202703.1"/>
    </source>
</evidence>
<dbReference type="InterPro" id="IPR029058">
    <property type="entry name" value="AB_hydrolase_fold"/>
</dbReference>
<gene>
    <name evidence="2" type="ORF">HK099_001766</name>
</gene>
<name>A0AAD5TTL9_9FUNG</name>
<proteinExistence type="predicted"/>
<dbReference type="Pfam" id="PF00326">
    <property type="entry name" value="Peptidase_S9"/>
    <property type="match status" value="1"/>
</dbReference>
<dbReference type="InterPro" id="IPR001375">
    <property type="entry name" value="Peptidase_S9_cat"/>
</dbReference>
<dbReference type="GO" id="GO:0006508">
    <property type="term" value="P:proteolysis"/>
    <property type="evidence" value="ECO:0007669"/>
    <property type="project" value="InterPro"/>
</dbReference>